<gene>
    <name evidence="3" type="ORF">PHAECO_LOCUS9265</name>
</gene>
<dbReference type="SUPFAM" id="SSF53098">
    <property type="entry name" value="Ribonuclease H-like"/>
    <property type="match status" value="1"/>
</dbReference>
<evidence type="ECO:0000313" key="3">
    <source>
        <dbReference type="EMBL" id="CAG9822070.1"/>
    </source>
</evidence>
<dbReference type="Pfam" id="PF10545">
    <property type="entry name" value="MADF_DNA_bdg"/>
    <property type="match status" value="1"/>
</dbReference>
<dbReference type="PROSITE" id="PS51029">
    <property type="entry name" value="MADF"/>
    <property type="match status" value="1"/>
</dbReference>
<evidence type="ECO:0000256" key="1">
    <source>
        <dbReference type="SAM" id="MobiDB-lite"/>
    </source>
</evidence>
<dbReference type="PANTHER" id="PTHR46481">
    <property type="entry name" value="ZINC FINGER BED DOMAIN-CONTAINING PROTEIN 4"/>
    <property type="match status" value="1"/>
</dbReference>
<feature type="region of interest" description="Disordered" evidence="1">
    <location>
        <begin position="154"/>
        <end position="206"/>
    </location>
</feature>
<dbReference type="PANTHER" id="PTHR46481:SF9">
    <property type="entry name" value="ZINC FINGER BED DOMAIN-CONTAINING PROTEIN 1-LIKE"/>
    <property type="match status" value="1"/>
</dbReference>
<feature type="domain" description="MADF" evidence="2">
    <location>
        <begin position="386"/>
        <end position="486"/>
    </location>
</feature>
<protein>
    <recommendedName>
        <fullName evidence="2">MADF domain-containing protein</fullName>
    </recommendedName>
</protein>
<feature type="compositionally biased region" description="Acidic residues" evidence="1">
    <location>
        <begin position="502"/>
        <end position="512"/>
    </location>
</feature>
<feature type="region of interest" description="Disordered" evidence="1">
    <location>
        <begin position="492"/>
        <end position="514"/>
    </location>
</feature>
<evidence type="ECO:0000313" key="4">
    <source>
        <dbReference type="Proteomes" id="UP001153737"/>
    </source>
</evidence>
<dbReference type="AlphaFoldDB" id="A0A9N9SG97"/>
<sequence>MSTKSWTVVKFEDENTVEAVPTTWILGSSCYWPPYSRDKLVAAIKNFEAPNTHWPLHKMEVFRNATFDSYLEARKESNVAEYASDLNIDEEASTRKNRHKRAKTLSSSSYRKELKKIKDSQRSGASADDIYQPTLWYFELLQFTIDQKTATDSISNMESSTSGVGDSCEEWQDQQSNNAAQIEVENSSLEEEGESSQNEVDVTEWPNPLRSNLTSLPAYFPVTPIPRETVLVYGHLMRRTLDSHVLRASAARVEIHGHNVLRPVLHACPLRVDVFKKMERDKFDTELLMDEVEKRVPIWDMESSDYSNKGIKRRKLKEFVEMFCEAGDSEEKKKALGKTLDSHVLRASAARVEIHGHNVLRPVLHACPLRVDVFKKMERDKFDTELLIDEVEKRVPIWDMESSDYSNKGIKRRKLKEFVEMFCEAGDSEEKKKALGILLQKKWKELSDGFVREIKRKKTTPSGSGASGKTKYIYFERLKFLERSIHKKTTDSNINTTSATAEEQDFSGDGEDIGTKSTDVSNSFNILTSDQDRLIIPFDSVQDSIETNPFCGVAVVHCEEIQEYIFELPEIQQTSILDAVTSDIQVIENTEYSVINESRLLQNVLEKENIEVLATDERADTNSLTSDKYQVQDEDLSLPDQSIVPIDDRNTRTYSTATASSECSDTSDVVSKAYQLSDVTISENFSMKNIQQPTLQSFTVTKRRCKKIDYALTYFIAVDMQPFSVVEDIGFRNLIEVLQPSYSMPSIKTISEVEIPKLYHTTKDSIMRLLDTTDFKAFTTDAWTSAASKPYVSLTAHFILGWEMKSVTLNCREMTEDHTAENMASVLLDLLREWEIPREKIISFITDSGANVKNAVKLMNFQHVSCLGHNMNLAISKVFRWWSMLNLIKAIIDNKVPLRQLLEDYQNGKHRNLTLTISDIDKMKFLVDILYPIMEITDVMTGEKYITGSAILPLCMQIKNMTYSIDTDKTNVVEEMNVIKVHVVENILNYFEDRYIRNENVRDFLTKCSLLDPRFKHFEIDGKNSSEIQNNILDEANTVPYMNNDESKPDNFKKRKFGSIFTLFKQNEVSEGHNGREIEVQKYFHYDSLEIDEDPLK</sequence>
<dbReference type="SUPFAM" id="SSF140996">
    <property type="entry name" value="Hermes dimerisation domain"/>
    <property type="match status" value="1"/>
</dbReference>
<dbReference type="InterPro" id="IPR012337">
    <property type="entry name" value="RNaseH-like_sf"/>
</dbReference>
<dbReference type="InterPro" id="IPR052035">
    <property type="entry name" value="ZnF_BED_domain_contain"/>
</dbReference>
<keyword evidence="4" id="KW-1185">Reference proteome</keyword>
<reference evidence="3" key="1">
    <citation type="submission" date="2022-01" db="EMBL/GenBank/DDBJ databases">
        <authorList>
            <person name="King R."/>
        </authorList>
    </citation>
    <scope>NUCLEOTIDE SEQUENCE</scope>
</reference>
<dbReference type="SMART" id="SM00595">
    <property type="entry name" value="MADF"/>
    <property type="match status" value="1"/>
</dbReference>
<feature type="compositionally biased region" description="Polar residues" evidence="1">
    <location>
        <begin position="492"/>
        <end position="501"/>
    </location>
</feature>
<evidence type="ECO:0000259" key="2">
    <source>
        <dbReference type="PROSITE" id="PS51029"/>
    </source>
</evidence>
<dbReference type="EMBL" id="OU896711">
    <property type="protein sequence ID" value="CAG9822070.1"/>
    <property type="molecule type" value="Genomic_DNA"/>
</dbReference>
<name>A0A9N9SG97_PHACE</name>
<organism evidence="3 4">
    <name type="scientific">Phaedon cochleariae</name>
    <name type="common">Mustard beetle</name>
    <dbReference type="NCBI Taxonomy" id="80249"/>
    <lineage>
        <taxon>Eukaryota</taxon>
        <taxon>Metazoa</taxon>
        <taxon>Ecdysozoa</taxon>
        <taxon>Arthropoda</taxon>
        <taxon>Hexapoda</taxon>
        <taxon>Insecta</taxon>
        <taxon>Pterygota</taxon>
        <taxon>Neoptera</taxon>
        <taxon>Endopterygota</taxon>
        <taxon>Coleoptera</taxon>
        <taxon>Polyphaga</taxon>
        <taxon>Cucujiformia</taxon>
        <taxon>Chrysomeloidea</taxon>
        <taxon>Chrysomelidae</taxon>
        <taxon>Chrysomelinae</taxon>
        <taxon>Chrysomelini</taxon>
        <taxon>Phaedon</taxon>
    </lineage>
</organism>
<reference evidence="3" key="2">
    <citation type="submission" date="2022-10" db="EMBL/GenBank/DDBJ databases">
        <authorList>
            <consortium name="ENA_rothamsted_submissions"/>
            <consortium name="culmorum"/>
            <person name="King R."/>
        </authorList>
    </citation>
    <scope>NUCLEOTIDE SEQUENCE</scope>
</reference>
<proteinExistence type="predicted"/>
<dbReference type="PROSITE" id="PS51257">
    <property type="entry name" value="PROKAR_LIPOPROTEIN"/>
    <property type="match status" value="1"/>
</dbReference>
<feature type="compositionally biased region" description="Polar residues" evidence="1">
    <location>
        <begin position="154"/>
        <end position="164"/>
    </location>
</feature>
<dbReference type="Proteomes" id="UP001153737">
    <property type="component" value="Chromosome 5"/>
</dbReference>
<dbReference type="OrthoDB" id="6776244at2759"/>
<accession>A0A9N9SG97</accession>
<dbReference type="InterPro" id="IPR006578">
    <property type="entry name" value="MADF-dom"/>
</dbReference>